<feature type="domain" description="PPM-type phosphatase" evidence="4">
    <location>
        <begin position="137"/>
        <end position="359"/>
    </location>
</feature>
<dbReference type="Gene3D" id="3.60.40.10">
    <property type="entry name" value="PPM-type phosphatase domain"/>
    <property type="match status" value="1"/>
</dbReference>
<evidence type="ECO:0000313" key="6">
    <source>
        <dbReference type="Proteomes" id="UP001501358"/>
    </source>
</evidence>
<comment type="caution">
    <text evidence="5">The sequence shown here is derived from an EMBL/GenBank/DDBJ whole genome shotgun (WGS) entry which is preliminary data.</text>
</comment>
<dbReference type="RefSeq" id="WP_344382267.1">
    <property type="nucleotide sequence ID" value="NZ_BAAATA010000006.1"/>
</dbReference>
<keyword evidence="1" id="KW-0378">Hydrolase</keyword>
<dbReference type="SMART" id="SM00331">
    <property type="entry name" value="PP2C_SIG"/>
    <property type="match status" value="1"/>
</dbReference>
<keyword evidence="3" id="KW-1133">Transmembrane helix</keyword>
<keyword evidence="3" id="KW-0472">Membrane</keyword>
<accession>A0ABN3L7N6</accession>
<dbReference type="SUPFAM" id="SSF81606">
    <property type="entry name" value="PP2C-like"/>
    <property type="match status" value="1"/>
</dbReference>
<dbReference type="Pfam" id="PF07228">
    <property type="entry name" value="SpoIIE"/>
    <property type="match status" value="1"/>
</dbReference>
<evidence type="ECO:0000256" key="1">
    <source>
        <dbReference type="ARBA" id="ARBA00022801"/>
    </source>
</evidence>
<sequence>MGHDGTPTGKRWLRWLPAAVLVGSLGLDLLTPPDVSTFPLLAAAPVMAAPVLSRRGTLAVGAAAVVTGLLDVVLEGRDLFSVSEAVPFASIVVLTVLAVFLNRVMARDRQQLRTAREVAEAVQRAVLPAPAGRVGPLTVAARYQAAAREAAVGGDLYAVHATRHGVRLMIGDVRGKGLGAVRAVNALLGAFDEAAVHLPDLPAVVRRLEERMRRLNTPPGGAEGESFATAVVAELPVGGTVLRVVNRGHPAPLLVHRGGVRPLEPSVPALPLGLADLGGPRAPVTVDRYDLPEDAVLVLFTDGVTEARDRDGTFYDPVPALSRPLPPDPGRVLDALLADLDRHAAGGLTDDAALLALTRHRSGPAPPGAGARSRGPRGRPRPSASRADDPRR</sequence>
<dbReference type="PANTHER" id="PTHR43156">
    <property type="entry name" value="STAGE II SPORULATION PROTEIN E-RELATED"/>
    <property type="match status" value="1"/>
</dbReference>
<feature type="transmembrane region" description="Helical" evidence="3">
    <location>
        <begin position="86"/>
        <end position="106"/>
    </location>
</feature>
<proteinExistence type="predicted"/>
<feature type="transmembrane region" description="Helical" evidence="3">
    <location>
        <begin position="12"/>
        <end position="30"/>
    </location>
</feature>
<reference evidence="5 6" key="1">
    <citation type="journal article" date="2019" name="Int. J. Syst. Evol. Microbiol.">
        <title>The Global Catalogue of Microorganisms (GCM) 10K type strain sequencing project: providing services to taxonomists for standard genome sequencing and annotation.</title>
        <authorList>
            <consortium name="The Broad Institute Genomics Platform"/>
            <consortium name="The Broad Institute Genome Sequencing Center for Infectious Disease"/>
            <person name="Wu L."/>
            <person name="Ma J."/>
        </authorList>
    </citation>
    <scope>NUCLEOTIDE SEQUENCE [LARGE SCALE GENOMIC DNA]</scope>
    <source>
        <strain evidence="5 6">JCM 6307</strain>
    </source>
</reference>
<protein>
    <submittedName>
        <fullName evidence="5">PP2C family protein-serine/threonine phosphatase</fullName>
    </submittedName>
</protein>
<dbReference type="InterPro" id="IPR052016">
    <property type="entry name" value="Bact_Sigma-Reg"/>
</dbReference>
<organism evidence="5 6">
    <name type="scientific">Streptomyces thermolineatus</name>
    <dbReference type="NCBI Taxonomy" id="44033"/>
    <lineage>
        <taxon>Bacteria</taxon>
        <taxon>Bacillati</taxon>
        <taxon>Actinomycetota</taxon>
        <taxon>Actinomycetes</taxon>
        <taxon>Kitasatosporales</taxon>
        <taxon>Streptomycetaceae</taxon>
        <taxon>Streptomyces</taxon>
    </lineage>
</organism>
<keyword evidence="3" id="KW-0812">Transmembrane</keyword>
<evidence type="ECO:0000256" key="3">
    <source>
        <dbReference type="SAM" id="Phobius"/>
    </source>
</evidence>
<dbReference type="Proteomes" id="UP001501358">
    <property type="component" value="Unassembled WGS sequence"/>
</dbReference>
<dbReference type="EMBL" id="BAAATA010000006">
    <property type="protein sequence ID" value="GAA2479284.1"/>
    <property type="molecule type" value="Genomic_DNA"/>
</dbReference>
<keyword evidence="6" id="KW-1185">Reference proteome</keyword>
<feature type="region of interest" description="Disordered" evidence="2">
    <location>
        <begin position="357"/>
        <end position="392"/>
    </location>
</feature>
<evidence type="ECO:0000256" key="2">
    <source>
        <dbReference type="SAM" id="MobiDB-lite"/>
    </source>
</evidence>
<evidence type="ECO:0000313" key="5">
    <source>
        <dbReference type="EMBL" id="GAA2479284.1"/>
    </source>
</evidence>
<dbReference type="PANTHER" id="PTHR43156:SF2">
    <property type="entry name" value="STAGE II SPORULATION PROTEIN E"/>
    <property type="match status" value="1"/>
</dbReference>
<gene>
    <name evidence="5" type="ORF">GCM10010406_14360</name>
</gene>
<dbReference type="InterPro" id="IPR001932">
    <property type="entry name" value="PPM-type_phosphatase-like_dom"/>
</dbReference>
<evidence type="ECO:0000259" key="4">
    <source>
        <dbReference type="SMART" id="SM00331"/>
    </source>
</evidence>
<dbReference type="InterPro" id="IPR036457">
    <property type="entry name" value="PPM-type-like_dom_sf"/>
</dbReference>
<name>A0ABN3L7N6_9ACTN</name>